<keyword evidence="5" id="KW-0378">Hydrolase</keyword>
<dbReference type="PANTHER" id="PTHR33653">
    <property type="entry name" value="RIBONUCLEASE VAPC2"/>
    <property type="match status" value="1"/>
</dbReference>
<dbReference type="InterPro" id="IPR050556">
    <property type="entry name" value="Type_II_TA_system_RNase"/>
</dbReference>
<dbReference type="PANTHER" id="PTHR33653:SF1">
    <property type="entry name" value="RIBONUCLEASE VAPC2"/>
    <property type="match status" value="1"/>
</dbReference>
<dbReference type="GO" id="GO:0004518">
    <property type="term" value="F:nuclease activity"/>
    <property type="evidence" value="ECO:0007669"/>
    <property type="project" value="UniProtKB-KW"/>
</dbReference>
<evidence type="ECO:0000256" key="3">
    <source>
        <dbReference type="ARBA" id="ARBA00022722"/>
    </source>
</evidence>
<dbReference type="Gene3D" id="3.40.50.1010">
    <property type="entry name" value="5'-nuclease"/>
    <property type="match status" value="1"/>
</dbReference>
<keyword evidence="6" id="KW-0460">Magnesium</keyword>
<protein>
    <submittedName>
        <fullName evidence="8">PilT-like protein</fullName>
    </submittedName>
</protein>
<gene>
    <name evidence="8" type="ORF">MiSe_24020</name>
</gene>
<comment type="similarity">
    <text evidence="7">Belongs to the PINc/VapC protein family.</text>
</comment>
<name>A0AAV3X8H4_9CYAN</name>
<organism evidence="8 9">
    <name type="scientific">Microseira wollei NIES-4236</name>
    <dbReference type="NCBI Taxonomy" id="2530354"/>
    <lineage>
        <taxon>Bacteria</taxon>
        <taxon>Bacillati</taxon>
        <taxon>Cyanobacteriota</taxon>
        <taxon>Cyanophyceae</taxon>
        <taxon>Oscillatoriophycideae</taxon>
        <taxon>Aerosakkonematales</taxon>
        <taxon>Aerosakkonemataceae</taxon>
        <taxon>Microseira</taxon>
    </lineage>
</organism>
<sequence length="97" mass="11089">MTEIIKGWQKRQRQDRIEQFMSELGAVEILYLSLDTHILSGRMLADLERTGQPIGFADTAIAAIALQNNLTLVTGNLNHYQRILELGYSLKLDTWRT</sequence>
<keyword evidence="2" id="KW-1277">Toxin-antitoxin system</keyword>
<comment type="cofactor">
    <cofactor evidence="1">
        <name>Mg(2+)</name>
        <dbReference type="ChEBI" id="CHEBI:18420"/>
    </cofactor>
</comment>
<dbReference type="GO" id="GO:0016787">
    <property type="term" value="F:hydrolase activity"/>
    <property type="evidence" value="ECO:0007669"/>
    <property type="project" value="UniProtKB-KW"/>
</dbReference>
<evidence type="ECO:0000256" key="7">
    <source>
        <dbReference type="ARBA" id="ARBA00038093"/>
    </source>
</evidence>
<keyword evidence="9" id="KW-1185">Reference proteome</keyword>
<dbReference type="InterPro" id="IPR029060">
    <property type="entry name" value="PIN-like_dom_sf"/>
</dbReference>
<keyword evidence="4" id="KW-0479">Metal-binding</keyword>
<evidence type="ECO:0000313" key="9">
    <source>
        <dbReference type="Proteomes" id="UP001050975"/>
    </source>
</evidence>
<evidence type="ECO:0000256" key="6">
    <source>
        <dbReference type="ARBA" id="ARBA00022842"/>
    </source>
</evidence>
<dbReference type="GO" id="GO:0046872">
    <property type="term" value="F:metal ion binding"/>
    <property type="evidence" value="ECO:0007669"/>
    <property type="project" value="UniProtKB-KW"/>
</dbReference>
<dbReference type="EMBL" id="BLAY01000031">
    <property type="protein sequence ID" value="GET37648.1"/>
    <property type="molecule type" value="Genomic_DNA"/>
</dbReference>
<dbReference type="SUPFAM" id="SSF88723">
    <property type="entry name" value="PIN domain-like"/>
    <property type="match status" value="1"/>
</dbReference>
<accession>A0AAV3X8H4</accession>
<dbReference type="AlphaFoldDB" id="A0AAV3X8H4"/>
<evidence type="ECO:0000256" key="5">
    <source>
        <dbReference type="ARBA" id="ARBA00022801"/>
    </source>
</evidence>
<evidence type="ECO:0000313" key="8">
    <source>
        <dbReference type="EMBL" id="GET37648.1"/>
    </source>
</evidence>
<dbReference type="Proteomes" id="UP001050975">
    <property type="component" value="Unassembled WGS sequence"/>
</dbReference>
<reference evidence="8" key="1">
    <citation type="submission" date="2019-10" db="EMBL/GenBank/DDBJ databases">
        <title>Draft genome sequece of Microseira wollei NIES-4236.</title>
        <authorList>
            <person name="Yamaguchi H."/>
            <person name="Suzuki S."/>
            <person name="Kawachi M."/>
        </authorList>
    </citation>
    <scope>NUCLEOTIDE SEQUENCE</scope>
    <source>
        <strain evidence="8">NIES-4236</strain>
    </source>
</reference>
<evidence type="ECO:0000256" key="1">
    <source>
        <dbReference type="ARBA" id="ARBA00001946"/>
    </source>
</evidence>
<evidence type="ECO:0000256" key="2">
    <source>
        <dbReference type="ARBA" id="ARBA00022649"/>
    </source>
</evidence>
<evidence type="ECO:0000256" key="4">
    <source>
        <dbReference type="ARBA" id="ARBA00022723"/>
    </source>
</evidence>
<proteinExistence type="inferred from homology"/>
<keyword evidence="3" id="KW-0540">Nuclease</keyword>
<comment type="caution">
    <text evidence="8">The sequence shown here is derived from an EMBL/GenBank/DDBJ whole genome shotgun (WGS) entry which is preliminary data.</text>
</comment>